<dbReference type="Proteomes" id="UP000011081">
    <property type="component" value="Unassembled WGS sequence"/>
</dbReference>
<dbReference type="PANTHER" id="PTHR11142">
    <property type="entry name" value="PSEUDOURIDYLATE SYNTHASE"/>
    <property type="match status" value="1"/>
</dbReference>
<evidence type="ECO:0000313" key="2">
    <source>
        <dbReference type="EMBL" id="ELA47503.1"/>
    </source>
</evidence>
<dbReference type="STRING" id="948595.L2GW39"/>
<proteinExistence type="predicted"/>
<dbReference type="SUPFAM" id="SSF55120">
    <property type="entry name" value="Pseudouridine synthase"/>
    <property type="match status" value="1"/>
</dbReference>
<gene>
    <name evidence="2" type="ORF">VCUG_01035</name>
</gene>
<evidence type="ECO:0000313" key="3">
    <source>
        <dbReference type="Proteomes" id="UP000011081"/>
    </source>
</evidence>
<protein>
    <submittedName>
        <fullName evidence="2">tRNA pseudouridine synthase A</fullName>
    </submittedName>
</protein>
<keyword evidence="1" id="KW-0413">Isomerase</keyword>
<dbReference type="GO" id="GO:0005634">
    <property type="term" value="C:nucleus"/>
    <property type="evidence" value="ECO:0007669"/>
    <property type="project" value="TreeGrafter"/>
</dbReference>
<organism evidence="2 3">
    <name type="scientific">Vavraia culicis (isolate floridensis)</name>
    <name type="common">Microsporidian parasite</name>
    <dbReference type="NCBI Taxonomy" id="948595"/>
    <lineage>
        <taxon>Eukaryota</taxon>
        <taxon>Fungi</taxon>
        <taxon>Fungi incertae sedis</taxon>
        <taxon>Microsporidia</taxon>
        <taxon>Pleistophoridae</taxon>
        <taxon>Vavraia</taxon>
    </lineage>
</organism>
<dbReference type="GO" id="GO:0009982">
    <property type="term" value="F:pseudouridine synthase activity"/>
    <property type="evidence" value="ECO:0007669"/>
    <property type="project" value="InterPro"/>
</dbReference>
<dbReference type="EMBL" id="GL877417">
    <property type="protein sequence ID" value="ELA47503.1"/>
    <property type="molecule type" value="Genomic_DNA"/>
</dbReference>
<dbReference type="Gene3D" id="3.30.70.580">
    <property type="entry name" value="Pseudouridine synthase I, catalytic domain, N-terminal subdomain"/>
    <property type="match status" value="1"/>
</dbReference>
<dbReference type="RefSeq" id="XP_008074055.1">
    <property type="nucleotide sequence ID" value="XM_008075864.1"/>
</dbReference>
<dbReference type="OMA" id="YYMEIAS"/>
<dbReference type="HOGENOM" id="CLU_014673_4_0_1"/>
<dbReference type="OrthoDB" id="25767at2759"/>
<dbReference type="AlphaFoldDB" id="L2GW39"/>
<dbReference type="InterPro" id="IPR001406">
    <property type="entry name" value="PsdUridine_synth_TruA"/>
</dbReference>
<dbReference type="GO" id="GO:1990481">
    <property type="term" value="P:mRNA pseudouridine synthesis"/>
    <property type="evidence" value="ECO:0007669"/>
    <property type="project" value="TreeGrafter"/>
</dbReference>
<dbReference type="GO" id="GO:0031119">
    <property type="term" value="P:tRNA pseudouridine synthesis"/>
    <property type="evidence" value="ECO:0007669"/>
    <property type="project" value="TreeGrafter"/>
</dbReference>
<reference evidence="3" key="1">
    <citation type="submission" date="2011-03" db="EMBL/GenBank/DDBJ databases">
        <title>The genome sequence of Vavraia culicis strain floridensis.</title>
        <authorList>
            <consortium name="The Broad Institute Genome Sequencing Platform"/>
            <person name="Cuomo C."/>
            <person name="Becnel J."/>
            <person name="Sanscrainte N."/>
            <person name="Young S.K."/>
            <person name="Zeng Q."/>
            <person name="Gargeya S."/>
            <person name="Fitzgerald M."/>
            <person name="Haas B."/>
            <person name="Abouelleil A."/>
            <person name="Alvarado L."/>
            <person name="Arachchi H.M."/>
            <person name="Berlin A."/>
            <person name="Chapman S.B."/>
            <person name="Gearin G."/>
            <person name="Goldberg J."/>
            <person name="Griggs A."/>
            <person name="Gujja S."/>
            <person name="Hansen M."/>
            <person name="Heiman D."/>
            <person name="Howarth C."/>
            <person name="Larimer J."/>
            <person name="Lui A."/>
            <person name="MacDonald P.J.P."/>
            <person name="McCowen C."/>
            <person name="Montmayeur A."/>
            <person name="Murphy C."/>
            <person name="Neiman D."/>
            <person name="Pearson M."/>
            <person name="Priest M."/>
            <person name="Roberts A."/>
            <person name="Saif S."/>
            <person name="Shea T."/>
            <person name="Sisk P."/>
            <person name="Stolte C."/>
            <person name="Sykes S."/>
            <person name="Wortman J."/>
            <person name="Nusbaum C."/>
            <person name="Birren B."/>
        </authorList>
    </citation>
    <scope>NUCLEOTIDE SEQUENCE [LARGE SCALE GENOMIC DNA]</scope>
    <source>
        <strain evidence="3">floridensis</strain>
    </source>
</reference>
<dbReference type="InterPro" id="IPR020103">
    <property type="entry name" value="PsdUridine_synth_cat_dom_sf"/>
</dbReference>
<dbReference type="GO" id="GO:0005737">
    <property type="term" value="C:cytoplasm"/>
    <property type="evidence" value="ECO:0007669"/>
    <property type="project" value="TreeGrafter"/>
</dbReference>
<evidence type="ECO:0000256" key="1">
    <source>
        <dbReference type="ARBA" id="ARBA00023235"/>
    </source>
</evidence>
<dbReference type="InParanoid" id="L2GW39"/>
<dbReference type="GeneID" id="19878917"/>
<dbReference type="VEuPathDB" id="MicrosporidiaDB:VCUG_01035"/>
<sequence>MKLLLKIAYDGRKYHGLIDQPEQNTVYSQIRSAMHRLKLPHSIKIECSGRTDKGVSAANMVLSLPIDKLGSYDVMFNNVLPDDIKVKEYAIINSDFSARFDCTRRVYRYFFHCENVDEYERAGKALKEGLNSGKFHIRDFCTKSVERNFIKKMKKQSLSRMNDGDVVSNTRCKEWIEGSKRLKCDKMDLMHTKELPDGRVSTTITEHYAESVSNMCSSVDDQPATQFDQSFYDRNIDYLKFEKLNEIYYMEIASKSFLHNQIRRMFYFIKKNVGKKEVIFYEGLAEPEYLVFYQAHYDKEIEWKKSRKDNLILYEIEKEKHKMMFFE</sequence>
<accession>L2GW39</accession>
<dbReference type="GO" id="GO:0003723">
    <property type="term" value="F:RNA binding"/>
    <property type="evidence" value="ECO:0007669"/>
    <property type="project" value="InterPro"/>
</dbReference>
<dbReference type="InterPro" id="IPR020094">
    <property type="entry name" value="TruA/RsuA/RluB/E/F_N"/>
</dbReference>
<keyword evidence="3" id="KW-1185">Reference proteome</keyword>
<name>L2GW39_VAVCU</name>
<dbReference type="PANTHER" id="PTHR11142:SF5">
    <property type="entry name" value="TRNA PSEUDOURIDINE(38_39) SYNTHASE"/>
    <property type="match status" value="1"/>
</dbReference>